<keyword evidence="1" id="KW-1133">Transmembrane helix</keyword>
<reference evidence="3" key="1">
    <citation type="submission" date="2016-11" db="EMBL/GenBank/DDBJ databases">
        <authorList>
            <person name="Shukria A."/>
            <person name="Stevens D.C."/>
        </authorList>
    </citation>
    <scope>NUCLEOTIDE SEQUENCE [LARGE SCALE GENOMIC DNA]</scope>
    <source>
        <strain evidence="3">Cbfe23</strain>
    </source>
</reference>
<feature type="transmembrane region" description="Helical" evidence="1">
    <location>
        <begin position="6"/>
        <end position="32"/>
    </location>
</feature>
<feature type="transmembrane region" description="Helical" evidence="1">
    <location>
        <begin position="224"/>
        <end position="242"/>
    </location>
</feature>
<dbReference type="Proteomes" id="UP000182229">
    <property type="component" value="Unassembled WGS sequence"/>
</dbReference>
<gene>
    <name evidence="2" type="ORF">BON30_02690</name>
</gene>
<dbReference type="OrthoDB" id="5498607at2"/>
<organism evidence="2 3">
    <name type="scientific">Cystobacter ferrugineus</name>
    <dbReference type="NCBI Taxonomy" id="83449"/>
    <lineage>
        <taxon>Bacteria</taxon>
        <taxon>Pseudomonadati</taxon>
        <taxon>Myxococcota</taxon>
        <taxon>Myxococcia</taxon>
        <taxon>Myxococcales</taxon>
        <taxon>Cystobacterineae</taxon>
        <taxon>Archangiaceae</taxon>
        <taxon>Cystobacter</taxon>
    </lineage>
</organism>
<keyword evidence="3" id="KW-1185">Reference proteome</keyword>
<keyword evidence="1" id="KW-0472">Membrane</keyword>
<accession>A0A1L9BIM5</accession>
<proteinExistence type="predicted"/>
<sequence length="267" mass="29825">MSYGWLLWMVLARVTGSPVLSALGILGVLWAVGRYSMILPGPLRLLGRWRRAAALRRTLHVNPHDRRARYELAELWVGWGRYAAAVEVLKPNLEAGDEDVATLFLLGVAYLGAGDTARGELLLDEAEKLDPRHQMGAIDLERGRFRLARGDFPRAMEALRRVREARPGTVEGRVLLARALERGGQDGEAALLREEAWKEYVAAPSFQRRRERLWAWRARPSRPLAYAVVLGLALVLVGSLLGRMADSASRWEADEQAWVSDEPGDGE</sequence>
<dbReference type="STRING" id="83449.BON30_02690"/>
<dbReference type="SUPFAM" id="SSF48452">
    <property type="entry name" value="TPR-like"/>
    <property type="match status" value="1"/>
</dbReference>
<protein>
    <submittedName>
        <fullName evidence="2">Uncharacterized protein</fullName>
    </submittedName>
</protein>
<dbReference type="RefSeq" id="WP_071896238.1">
    <property type="nucleotide sequence ID" value="NZ_MPIN01000001.1"/>
</dbReference>
<dbReference type="Pfam" id="PF13432">
    <property type="entry name" value="TPR_16"/>
    <property type="match status" value="2"/>
</dbReference>
<dbReference type="InterPro" id="IPR011990">
    <property type="entry name" value="TPR-like_helical_dom_sf"/>
</dbReference>
<name>A0A1L9BIM5_9BACT</name>
<evidence type="ECO:0000256" key="1">
    <source>
        <dbReference type="SAM" id="Phobius"/>
    </source>
</evidence>
<comment type="caution">
    <text evidence="2">The sequence shown here is derived from an EMBL/GenBank/DDBJ whole genome shotgun (WGS) entry which is preliminary data.</text>
</comment>
<evidence type="ECO:0000313" key="2">
    <source>
        <dbReference type="EMBL" id="OJH42142.1"/>
    </source>
</evidence>
<keyword evidence="1" id="KW-0812">Transmembrane</keyword>
<dbReference type="AlphaFoldDB" id="A0A1L9BIM5"/>
<dbReference type="Gene3D" id="1.25.40.10">
    <property type="entry name" value="Tetratricopeptide repeat domain"/>
    <property type="match status" value="1"/>
</dbReference>
<reference evidence="2 3" key="2">
    <citation type="submission" date="2016-12" db="EMBL/GenBank/DDBJ databases">
        <title>Draft Genome Sequence of Cystobacter ferrugineus Strain Cbfe23.</title>
        <authorList>
            <person name="Akbar S."/>
            <person name="Dowd S.E."/>
            <person name="Stevens D.C."/>
        </authorList>
    </citation>
    <scope>NUCLEOTIDE SEQUENCE [LARGE SCALE GENOMIC DNA]</scope>
    <source>
        <strain evidence="2 3">Cbfe23</strain>
    </source>
</reference>
<dbReference type="EMBL" id="MPIN01000001">
    <property type="protein sequence ID" value="OJH42142.1"/>
    <property type="molecule type" value="Genomic_DNA"/>
</dbReference>
<evidence type="ECO:0000313" key="3">
    <source>
        <dbReference type="Proteomes" id="UP000182229"/>
    </source>
</evidence>